<evidence type="ECO:0000313" key="2">
    <source>
        <dbReference type="Proteomes" id="UP000177885"/>
    </source>
</evidence>
<name>A0A1F7TLW6_9BACT</name>
<reference evidence="1 2" key="1">
    <citation type="journal article" date="2016" name="Nat. Commun.">
        <title>Thousands of microbial genomes shed light on interconnected biogeochemical processes in an aquifer system.</title>
        <authorList>
            <person name="Anantharaman K."/>
            <person name="Brown C.T."/>
            <person name="Hug L.A."/>
            <person name="Sharon I."/>
            <person name="Castelle C.J."/>
            <person name="Probst A.J."/>
            <person name="Thomas B.C."/>
            <person name="Singh A."/>
            <person name="Wilkins M.J."/>
            <person name="Karaoz U."/>
            <person name="Brodie E.L."/>
            <person name="Williams K.H."/>
            <person name="Hubbard S.S."/>
            <person name="Banfield J.F."/>
        </authorList>
    </citation>
    <scope>NUCLEOTIDE SEQUENCE [LARGE SCALE GENOMIC DNA]</scope>
</reference>
<sequence length="122" mass="13458">MDLVVTDPVEADVYYFATSSHDAALGENFVGVYRMEGTTYNWVRVYKHTYKTDDGQSPTLLRVIARNGSDLYVVADRVNASRSAQTSVSAIGTVYVINLEKPLDGLKEVPTPLPAFLAEIKL</sequence>
<dbReference type="AlphaFoldDB" id="A0A1F7TLW6"/>
<accession>A0A1F7TLW6</accession>
<dbReference type="EMBL" id="MGDT01000004">
    <property type="protein sequence ID" value="OGL66983.1"/>
    <property type="molecule type" value="Genomic_DNA"/>
</dbReference>
<protein>
    <submittedName>
        <fullName evidence="1">Uncharacterized protein</fullName>
    </submittedName>
</protein>
<proteinExistence type="predicted"/>
<gene>
    <name evidence="1" type="ORF">A2856_00610</name>
</gene>
<organism evidence="1 2">
    <name type="scientific">Candidatus Uhrbacteria bacterium RIFCSPHIGHO2_01_FULL_63_20</name>
    <dbReference type="NCBI Taxonomy" id="1802385"/>
    <lineage>
        <taxon>Bacteria</taxon>
        <taxon>Candidatus Uhriibacteriota</taxon>
    </lineage>
</organism>
<evidence type="ECO:0000313" key="1">
    <source>
        <dbReference type="EMBL" id="OGL66983.1"/>
    </source>
</evidence>
<comment type="caution">
    <text evidence="1">The sequence shown here is derived from an EMBL/GenBank/DDBJ whole genome shotgun (WGS) entry which is preliminary data.</text>
</comment>
<dbReference type="Proteomes" id="UP000177885">
    <property type="component" value="Unassembled WGS sequence"/>
</dbReference>